<dbReference type="OrthoDB" id="9787880at2"/>
<evidence type="ECO:0000313" key="6">
    <source>
        <dbReference type="EMBL" id="OMI07018.1"/>
    </source>
</evidence>
<dbReference type="PANTHER" id="PTHR43046:SF12">
    <property type="entry name" value="GDP-MANNOSE MANNOSYL HYDROLASE"/>
    <property type="match status" value="1"/>
</dbReference>
<dbReference type="PRINTS" id="PR00502">
    <property type="entry name" value="NUDIXFAMILY"/>
</dbReference>
<accession>A0A1R1QQV0</accession>
<dbReference type="Proteomes" id="UP000187367">
    <property type="component" value="Unassembled WGS sequence"/>
</dbReference>
<dbReference type="Gene3D" id="3.90.79.10">
    <property type="entry name" value="Nucleoside Triphosphate Pyrophosphohydrolase"/>
    <property type="match status" value="1"/>
</dbReference>
<accession>A0A1R1S277</accession>
<evidence type="ECO:0000313" key="7">
    <source>
        <dbReference type="Proteomes" id="UP000187367"/>
    </source>
</evidence>
<comment type="caution">
    <text evidence="6">The sequence shown here is derived from an EMBL/GenBank/DDBJ whole genome shotgun (WGS) entry which is preliminary data.</text>
</comment>
<keyword evidence="3" id="KW-0460">Magnesium</keyword>
<dbReference type="GO" id="GO:0016787">
    <property type="term" value="F:hydrolase activity"/>
    <property type="evidence" value="ECO:0007669"/>
    <property type="project" value="UniProtKB-KW"/>
</dbReference>
<protein>
    <submittedName>
        <fullName evidence="6">Phosphohydrolase</fullName>
    </submittedName>
</protein>
<keyword evidence="7" id="KW-1185">Reference proteome</keyword>
<proteinExistence type="inferred from homology"/>
<dbReference type="PROSITE" id="PS00893">
    <property type="entry name" value="NUDIX_BOX"/>
    <property type="match status" value="1"/>
</dbReference>
<dbReference type="EMBL" id="MTJL01000011">
    <property type="protein sequence ID" value="OMI07018.1"/>
    <property type="molecule type" value="Genomic_DNA"/>
</dbReference>
<comment type="similarity">
    <text evidence="4">Belongs to the Nudix hydrolase family.</text>
</comment>
<organism evidence="6 7">
    <name type="scientific">Bacillus swezeyi</name>
    <dbReference type="NCBI Taxonomy" id="1925020"/>
    <lineage>
        <taxon>Bacteria</taxon>
        <taxon>Bacillati</taxon>
        <taxon>Bacillota</taxon>
        <taxon>Bacilli</taxon>
        <taxon>Bacillales</taxon>
        <taxon>Bacillaceae</taxon>
        <taxon>Bacillus</taxon>
    </lineage>
</organism>
<evidence type="ECO:0000256" key="1">
    <source>
        <dbReference type="ARBA" id="ARBA00001946"/>
    </source>
</evidence>
<dbReference type="SUPFAM" id="SSF55811">
    <property type="entry name" value="Nudix"/>
    <property type="match status" value="1"/>
</dbReference>
<dbReference type="InterPro" id="IPR020476">
    <property type="entry name" value="Nudix_hydrolase"/>
</dbReference>
<dbReference type="AlphaFoldDB" id="A0A1R1S277"/>
<feature type="domain" description="Nudix hydrolase" evidence="5">
    <location>
        <begin position="1"/>
        <end position="126"/>
    </location>
</feature>
<dbReference type="PANTHER" id="PTHR43046">
    <property type="entry name" value="GDP-MANNOSE MANNOSYL HYDROLASE"/>
    <property type="match status" value="1"/>
</dbReference>
<dbReference type="RefSeq" id="WP_076760121.1">
    <property type="nucleotide sequence ID" value="NZ_JARMMH010000011.1"/>
</dbReference>
<evidence type="ECO:0000256" key="2">
    <source>
        <dbReference type="ARBA" id="ARBA00022801"/>
    </source>
</evidence>
<gene>
    <name evidence="6" type="ORF">BW143_07395</name>
</gene>
<dbReference type="InterPro" id="IPR000086">
    <property type="entry name" value="NUDIX_hydrolase_dom"/>
</dbReference>
<evidence type="ECO:0000256" key="3">
    <source>
        <dbReference type="ARBA" id="ARBA00022842"/>
    </source>
</evidence>
<evidence type="ECO:0000256" key="4">
    <source>
        <dbReference type="RuleBase" id="RU003476"/>
    </source>
</evidence>
<dbReference type="Pfam" id="PF00293">
    <property type="entry name" value="NUDIX"/>
    <property type="match status" value="1"/>
</dbReference>
<comment type="cofactor">
    <cofactor evidence="1">
        <name>Mg(2+)</name>
        <dbReference type="ChEBI" id="CHEBI:18420"/>
    </cofactor>
</comment>
<dbReference type="InterPro" id="IPR020084">
    <property type="entry name" value="NUDIX_hydrolase_CS"/>
</dbReference>
<reference evidence="6 7" key="1">
    <citation type="submission" date="2017-01" db="EMBL/GenBank/DDBJ databases">
        <title>Bacillus phylogenomics.</title>
        <authorList>
            <person name="Dunlap C."/>
        </authorList>
    </citation>
    <scope>NUCLEOTIDE SEQUENCE [LARGE SCALE GENOMIC DNA]</scope>
    <source>
        <strain evidence="6 7">NRRL B-41282</strain>
    </source>
</reference>
<name>A0A1R1S277_9BACI</name>
<sequence>MKRVDVVYSFAEENGQVLMVKNRTNQSWTLPGGKVEAGESLPEAAAREMKEETGCGIELLGILALNEAVIDDEHVYFIVFKAQFTDRPETITFDENIMEARWMPLDEANRLLLVFHPHGIMHWVNSEGAEYYHEGEK</sequence>
<evidence type="ECO:0000259" key="5">
    <source>
        <dbReference type="PROSITE" id="PS51462"/>
    </source>
</evidence>
<dbReference type="InterPro" id="IPR015797">
    <property type="entry name" value="NUDIX_hydrolase-like_dom_sf"/>
</dbReference>
<dbReference type="PROSITE" id="PS51462">
    <property type="entry name" value="NUDIX"/>
    <property type="match status" value="1"/>
</dbReference>
<keyword evidence="2 4" id="KW-0378">Hydrolase</keyword>